<evidence type="ECO:0000256" key="4">
    <source>
        <dbReference type="ARBA" id="ARBA00047960"/>
    </source>
</evidence>
<dbReference type="FunFam" id="1.20.1050.130:FF:000016">
    <property type="entry name" value="Glutathione S-transferase 1"/>
    <property type="match status" value="1"/>
</dbReference>
<comment type="caution">
    <text evidence="9">The sequence shown here is derived from an EMBL/GenBank/DDBJ whole genome shotgun (WGS) entry which is preliminary data.</text>
</comment>
<accession>A0A4R0RAK4</accession>
<dbReference type="InterPro" id="IPR010987">
    <property type="entry name" value="Glutathione-S-Trfase_C-like"/>
</dbReference>
<evidence type="ECO:0000259" key="8">
    <source>
        <dbReference type="PROSITE" id="PS50405"/>
    </source>
</evidence>
<dbReference type="PROSITE" id="PS50404">
    <property type="entry name" value="GST_NTER"/>
    <property type="match status" value="1"/>
</dbReference>
<gene>
    <name evidence="9" type="primary">GST2_22</name>
    <name evidence="9" type="ORF">EIP91_008764</name>
</gene>
<dbReference type="AlphaFoldDB" id="A0A4R0RAK4"/>
<dbReference type="GO" id="GO:0005634">
    <property type="term" value="C:nucleus"/>
    <property type="evidence" value="ECO:0007669"/>
    <property type="project" value="UniProtKB-ARBA"/>
</dbReference>
<dbReference type="Proteomes" id="UP000292702">
    <property type="component" value="Unassembled WGS sequence"/>
</dbReference>
<evidence type="ECO:0000313" key="9">
    <source>
        <dbReference type="EMBL" id="TCD61229.1"/>
    </source>
</evidence>
<evidence type="ECO:0000256" key="2">
    <source>
        <dbReference type="ARBA" id="ARBA00012452"/>
    </source>
</evidence>
<protein>
    <recommendedName>
        <fullName evidence="2">glutathione transferase</fullName>
        <ecNumber evidence="2">2.5.1.18</ecNumber>
    </recommendedName>
</protein>
<dbReference type="GO" id="GO:0005737">
    <property type="term" value="C:cytoplasm"/>
    <property type="evidence" value="ECO:0007669"/>
    <property type="project" value="UniProtKB-ARBA"/>
</dbReference>
<comment type="similarity">
    <text evidence="1 6">Belongs to the GST superfamily.</text>
</comment>
<evidence type="ECO:0000259" key="7">
    <source>
        <dbReference type="PROSITE" id="PS50404"/>
    </source>
</evidence>
<keyword evidence="10" id="KW-1185">Reference proteome</keyword>
<evidence type="ECO:0000313" key="10">
    <source>
        <dbReference type="Proteomes" id="UP000292702"/>
    </source>
</evidence>
<dbReference type="SUPFAM" id="SSF47616">
    <property type="entry name" value="GST C-terminal domain-like"/>
    <property type="match status" value="1"/>
</dbReference>
<dbReference type="SUPFAM" id="SSF52833">
    <property type="entry name" value="Thioredoxin-like"/>
    <property type="match status" value="1"/>
</dbReference>
<dbReference type="EC" id="2.5.1.18" evidence="2"/>
<evidence type="ECO:0000256" key="1">
    <source>
        <dbReference type="ARBA" id="ARBA00007409"/>
    </source>
</evidence>
<dbReference type="PROSITE" id="PS50405">
    <property type="entry name" value="GST_CTER"/>
    <property type="match status" value="1"/>
</dbReference>
<reference evidence="9 10" key="1">
    <citation type="submission" date="2018-11" db="EMBL/GenBank/DDBJ databases">
        <title>Genome assembly of Steccherinum ochraceum LE-BIN_3174, the white-rot fungus of the Steccherinaceae family (The Residual Polyporoid clade, Polyporales, Basidiomycota).</title>
        <authorList>
            <person name="Fedorova T.V."/>
            <person name="Glazunova O.A."/>
            <person name="Landesman E.O."/>
            <person name="Moiseenko K.V."/>
            <person name="Psurtseva N.V."/>
            <person name="Savinova O.S."/>
            <person name="Shakhova N.V."/>
            <person name="Tyazhelova T.V."/>
            <person name="Vasina D.V."/>
        </authorList>
    </citation>
    <scope>NUCLEOTIDE SEQUENCE [LARGE SCALE GENOMIC DNA]</scope>
    <source>
        <strain evidence="9 10">LE-BIN_3174</strain>
    </source>
</reference>
<dbReference type="Pfam" id="PF00043">
    <property type="entry name" value="GST_C"/>
    <property type="match status" value="1"/>
</dbReference>
<sequence length="228" mass="26280">MSQKHFTLWLSETGPNGWKVAYVLNELGLEYESKYVDMSVKEQKGPEFLSINPNGRIPALIDHRNDDYTVWESAAAMLYLVDKYDTENRLSIPATDPERHHLYQWLFFQMSGHGPYMGQGFWFLRYHVDRVPSATERYQNETKRVLGVLESVLSKQEWLVGGKMTIADIIFVAWNNALRTLLGVEFDFENEFPATARWHTKLRALPGVKAGIEEEARVTALMNHKPSA</sequence>
<proteinExistence type="inferred from homology"/>
<dbReference type="PANTHER" id="PTHR44051">
    <property type="entry name" value="GLUTATHIONE S-TRANSFERASE-RELATED"/>
    <property type="match status" value="1"/>
</dbReference>
<dbReference type="PANTHER" id="PTHR44051:SF3">
    <property type="entry name" value="TRANSCRIPTIONAL REGULATOR URE2"/>
    <property type="match status" value="1"/>
</dbReference>
<dbReference type="GO" id="GO:0004364">
    <property type="term" value="F:glutathione transferase activity"/>
    <property type="evidence" value="ECO:0007669"/>
    <property type="project" value="UniProtKB-EC"/>
</dbReference>
<comment type="function">
    <text evidence="5">Involved in the oxidative stress response and detoxification.</text>
</comment>
<dbReference type="SFLD" id="SFLDS00019">
    <property type="entry name" value="Glutathione_Transferase_(cytos"/>
    <property type="match status" value="1"/>
</dbReference>
<organism evidence="9 10">
    <name type="scientific">Steccherinum ochraceum</name>
    <dbReference type="NCBI Taxonomy" id="92696"/>
    <lineage>
        <taxon>Eukaryota</taxon>
        <taxon>Fungi</taxon>
        <taxon>Dikarya</taxon>
        <taxon>Basidiomycota</taxon>
        <taxon>Agaricomycotina</taxon>
        <taxon>Agaricomycetes</taxon>
        <taxon>Polyporales</taxon>
        <taxon>Steccherinaceae</taxon>
        <taxon>Steccherinum</taxon>
    </lineage>
</organism>
<dbReference type="EMBL" id="RWJN01000490">
    <property type="protein sequence ID" value="TCD61229.1"/>
    <property type="molecule type" value="Genomic_DNA"/>
</dbReference>
<dbReference type="OrthoDB" id="422574at2759"/>
<dbReference type="Gene3D" id="1.20.1050.130">
    <property type="match status" value="1"/>
</dbReference>
<evidence type="ECO:0000256" key="5">
    <source>
        <dbReference type="ARBA" id="ARBA00060024"/>
    </source>
</evidence>
<dbReference type="InterPro" id="IPR004046">
    <property type="entry name" value="GST_C"/>
</dbReference>
<dbReference type="Pfam" id="PF02798">
    <property type="entry name" value="GST_N"/>
    <property type="match status" value="1"/>
</dbReference>
<dbReference type="SFLD" id="SFLDG00358">
    <property type="entry name" value="Main_(cytGST)"/>
    <property type="match status" value="1"/>
</dbReference>
<dbReference type="InterPro" id="IPR004045">
    <property type="entry name" value="Glutathione_S-Trfase_N"/>
</dbReference>
<dbReference type="InterPro" id="IPR036249">
    <property type="entry name" value="Thioredoxin-like_sf"/>
</dbReference>
<comment type="catalytic activity">
    <reaction evidence="4">
        <text>RX + glutathione = an S-substituted glutathione + a halide anion + H(+)</text>
        <dbReference type="Rhea" id="RHEA:16437"/>
        <dbReference type="ChEBI" id="CHEBI:15378"/>
        <dbReference type="ChEBI" id="CHEBI:16042"/>
        <dbReference type="ChEBI" id="CHEBI:17792"/>
        <dbReference type="ChEBI" id="CHEBI:57925"/>
        <dbReference type="ChEBI" id="CHEBI:90779"/>
        <dbReference type="EC" id="2.5.1.18"/>
    </reaction>
</comment>
<feature type="domain" description="GST C-terminal" evidence="8">
    <location>
        <begin position="95"/>
        <end position="221"/>
    </location>
</feature>
<dbReference type="InterPro" id="IPR040079">
    <property type="entry name" value="Glutathione_S-Trfase"/>
</dbReference>
<keyword evidence="3 9" id="KW-0808">Transferase</keyword>
<dbReference type="InterPro" id="IPR036282">
    <property type="entry name" value="Glutathione-S-Trfase_C_sf"/>
</dbReference>
<evidence type="ECO:0000256" key="6">
    <source>
        <dbReference type="RuleBase" id="RU003494"/>
    </source>
</evidence>
<feature type="domain" description="GST N-terminal" evidence="7">
    <location>
        <begin position="4"/>
        <end position="88"/>
    </location>
</feature>
<dbReference type="STRING" id="92696.A0A4R0RAK4"/>
<evidence type="ECO:0000256" key="3">
    <source>
        <dbReference type="ARBA" id="ARBA00022679"/>
    </source>
</evidence>
<dbReference type="SFLD" id="SFLDG01151">
    <property type="entry name" value="Main.2:_Nu-like"/>
    <property type="match status" value="1"/>
</dbReference>
<name>A0A4R0RAK4_9APHY</name>
<dbReference type="CDD" id="cd03048">
    <property type="entry name" value="GST_N_Ure2p_like"/>
    <property type="match status" value="1"/>
</dbReference>